<keyword evidence="2" id="KW-0472">Membrane</keyword>
<organism evidence="3 4">
    <name type="scientific">Collybia nuda</name>
    <dbReference type="NCBI Taxonomy" id="64659"/>
    <lineage>
        <taxon>Eukaryota</taxon>
        <taxon>Fungi</taxon>
        <taxon>Dikarya</taxon>
        <taxon>Basidiomycota</taxon>
        <taxon>Agaricomycotina</taxon>
        <taxon>Agaricomycetes</taxon>
        <taxon>Agaricomycetidae</taxon>
        <taxon>Agaricales</taxon>
        <taxon>Tricholomatineae</taxon>
        <taxon>Clitocybaceae</taxon>
        <taxon>Collybia</taxon>
    </lineage>
</organism>
<feature type="region of interest" description="Disordered" evidence="1">
    <location>
        <begin position="118"/>
        <end position="201"/>
    </location>
</feature>
<comment type="caution">
    <text evidence="3">The sequence shown here is derived from an EMBL/GenBank/DDBJ whole genome shotgun (WGS) entry which is preliminary data.</text>
</comment>
<accession>A0A9P5XW27</accession>
<name>A0A9P5XW27_9AGAR</name>
<evidence type="ECO:0000256" key="1">
    <source>
        <dbReference type="SAM" id="MobiDB-lite"/>
    </source>
</evidence>
<evidence type="ECO:0000256" key="2">
    <source>
        <dbReference type="SAM" id="Phobius"/>
    </source>
</evidence>
<keyword evidence="2" id="KW-1133">Transmembrane helix</keyword>
<protein>
    <recommendedName>
        <fullName evidence="5">Transmembrane protein</fullName>
    </recommendedName>
</protein>
<sequence>MSSIKISAFSVFFYTLVSIFSTVNAQVVVVRRRRAVGPIVAGCVVGSLFFLSILVLCCVLVRRRHSKAIHGIENPNPVNIGPGSAGGGTRIIAVRSRPTFWGRRRGLFRGPRVIAVSSWGGTTGTQQQQRSTAPTPSNDLPMKENTDSSVTPSVTHSPSPYGSQIRTESISKEGSFVMPQAPNQPEEAHIKESEFVGGFKP</sequence>
<reference evidence="3" key="1">
    <citation type="submission" date="2020-11" db="EMBL/GenBank/DDBJ databases">
        <authorList>
            <consortium name="DOE Joint Genome Institute"/>
            <person name="Ahrendt S."/>
            <person name="Riley R."/>
            <person name="Andreopoulos W."/>
            <person name="Labutti K."/>
            <person name="Pangilinan J."/>
            <person name="Ruiz-Duenas F.J."/>
            <person name="Barrasa J.M."/>
            <person name="Sanchez-Garcia M."/>
            <person name="Camarero S."/>
            <person name="Miyauchi S."/>
            <person name="Serrano A."/>
            <person name="Linde D."/>
            <person name="Babiker R."/>
            <person name="Drula E."/>
            <person name="Ayuso-Fernandez I."/>
            <person name="Pacheco R."/>
            <person name="Padilla G."/>
            <person name="Ferreira P."/>
            <person name="Barriuso J."/>
            <person name="Kellner H."/>
            <person name="Castanera R."/>
            <person name="Alfaro M."/>
            <person name="Ramirez L."/>
            <person name="Pisabarro A.G."/>
            <person name="Kuo A."/>
            <person name="Tritt A."/>
            <person name="Lipzen A."/>
            <person name="He G."/>
            <person name="Yan M."/>
            <person name="Ng V."/>
            <person name="Cullen D."/>
            <person name="Martin F."/>
            <person name="Rosso M.-N."/>
            <person name="Henrissat B."/>
            <person name="Hibbett D."/>
            <person name="Martinez A.T."/>
            <person name="Grigoriev I.V."/>
        </authorList>
    </citation>
    <scope>NUCLEOTIDE SEQUENCE</scope>
    <source>
        <strain evidence="3">CBS 247.69</strain>
    </source>
</reference>
<evidence type="ECO:0000313" key="4">
    <source>
        <dbReference type="Proteomes" id="UP000807353"/>
    </source>
</evidence>
<dbReference type="AlphaFoldDB" id="A0A9P5XW27"/>
<proteinExistence type="predicted"/>
<feature type="compositionally biased region" description="Low complexity" evidence="1">
    <location>
        <begin position="148"/>
        <end position="160"/>
    </location>
</feature>
<gene>
    <name evidence="3" type="ORF">BDZ94DRAFT_1314031</name>
</gene>
<evidence type="ECO:0000313" key="3">
    <source>
        <dbReference type="EMBL" id="KAF9457617.1"/>
    </source>
</evidence>
<evidence type="ECO:0008006" key="5">
    <source>
        <dbReference type="Google" id="ProtNLM"/>
    </source>
</evidence>
<keyword evidence="2" id="KW-0812">Transmembrane</keyword>
<dbReference type="EMBL" id="MU150364">
    <property type="protein sequence ID" value="KAF9457617.1"/>
    <property type="molecule type" value="Genomic_DNA"/>
</dbReference>
<feature type="transmembrane region" description="Helical" evidence="2">
    <location>
        <begin position="35"/>
        <end position="61"/>
    </location>
</feature>
<keyword evidence="4" id="KW-1185">Reference proteome</keyword>
<dbReference type="Proteomes" id="UP000807353">
    <property type="component" value="Unassembled WGS sequence"/>
</dbReference>